<reference evidence="2" key="1">
    <citation type="submission" date="2020-08" db="EMBL/GenBank/DDBJ databases">
        <title>Multicomponent nature underlies the extraordinary mechanical properties of spider dragline silk.</title>
        <authorList>
            <person name="Kono N."/>
            <person name="Nakamura H."/>
            <person name="Mori M."/>
            <person name="Yoshida Y."/>
            <person name="Ohtoshi R."/>
            <person name="Malay A.D."/>
            <person name="Moran D.A.P."/>
            <person name="Tomita M."/>
            <person name="Numata K."/>
            <person name="Arakawa K."/>
        </authorList>
    </citation>
    <scope>NUCLEOTIDE SEQUENCE</scope>
</reference>
<comment type="caution">
    <text evidence="2">The sequence shown here is derived from an EMBL/GenBank/DDBJ whole genome shotgun (WGS) entry which is preliminary data.</text>
</comment>
<sequence>MMDCWTCTNKSDEQTKSAEATMTSDMASSTAAPGASYTSNFVGPQKKKSKGFRSREFGGKLTCLPSLIHLSRNVLALSDRHSLKQLLDKRENCINPGFLISTTAFQISAFVWPLPLSGSSSSQWLLLSLFSLKKRGLRFHVL</sequence>
<gene>
    <name evidence="2" type="ORF">TNCV_72751</name>
</gene>
<name>A0A8X6UZC8_TRICX</name>
<organism evidence="2 3">
    <name type="scientific">Trichonephila clavipes</name>
    <name type="common">Golden silk orbweaver</name>
    <name type="synonym">Nephila clavipes</name>
    <dbReference type="NCBI Taxonomy" id="2585209"/>
    <lineage>
        <taxon>Eukaryota</taxon>
        <taxon>Metazoa</taxon>
        <taxon>Ecdysozoa</taxon>
        <taxon>Arthropoda</taxon>
        <taxon>Chelicerata</taxon>
        <taxon>Arachnida</taxon>
        <taxon>Araneae</taxon>
        <taxon>Araneomorphae</taxon>
        <taxon>Entelegynae</taxon>
        <taxon>Araneoidea</taxon>
        <taxon>Nephilidae</taxon>
        <taxon>Trichonephila</taxon>
    </lineage>
</organism>
<feature type="region of interest" description="Disordered" evidence="1">
    <location>
        <begin position="15"/>
        <end position="51"/>
    </location>
</feature>
<evidence type="ECO:0000313" key="2">
    <source>
        <dbReference type="EMBL" id="GFX89582.1"/>
    </source>
</evidence>
<evidence type="ECO:0000256" key="1">
    <source>
        <dbReference type="SAM" id="MobiDB-lite"/>
    </source>
</evidence>
<protein>
    <submittedName>
        <fullName evidence="2">Uncharacterized protein</fullName>
    </submittedName>
</protein>
<dbReference type="AlphaFoldDB" id="A0A8X6UZC8"/>
<accession>A0A8X6UZC8</accession>
<evidence type="ECO:0000313" key="3">
    <source>
        <dbReference type="Proteomes" id="UP000887159"/>
    </source>
</evidence>
<keyword evidence="3" id="KW-1185">Reference proteome</keyword>
<feature type="compositionally biased region" description="Polar residues" evidence="1">
    <location>
        <begin position="17"/>
        <end position="42"/>
    </location>
</feature>
<proteinExistence type="predicted"/>
<dbReference type="EMBL" id="BMAU01021073">
    <property type="protein sequence ID" value="GFX89582.1"/>
    <property type="molecule type" value="Genomic_DNA"/>
</dbReference>
<dbReference type="Proteomes" id="UP000887159">
    <property type="component" value="Unassembled WGS sequence"/>
</dbReference>